<dbReference type="InterPro" id="IPR020843">
    <property type="entry name" value="ER"/>
</dbReference>
<feature type="domain" description="Enoyl reductase (ER)" evidence="4">
    <location>
        <begin position="8"/>
        <end position="340"/>
    </location>
</feature>
<reference evidence="5 6" key="2">
    <citation type="journal article" date="2012" name="PLoS Pathog.">
        <title>Diverse lifestyles and strategies of plant pathogenesis encoded in the genomes of eighteen Dothideomycetes fungi.</title>
        <authorList>
            <person name="Ohm R.A."/>
            <person name="Feau N."/>
            <person name="Henrissat B."/>
            <person name="Schoch C.L."/>
            <person name="Horwitz B.A."/>
            <person name="Barry K.W."/>
            <person name="Condon B.J."/>
            <person name="Copeland A.C."/>
            <person name="Dhillon B."/>
            <person name="Glaser F."/>
            <person name="Hesse C.N."/>
            <person name="Kosti I."/>
            <person name="LaButti K."/>
            <person name="Lindquist E.A."/>
            <person name="Lucas S."/>
            <person name="Salamov A.A."/>
            <person name="Bradshaw R.E."/>
            <person name="Ciuffetti L."/>
            <person name="Hamelin R.C."/>
            <person name="Kema G.H.J."/>
            <person name="Lawrence C."/>
            <person name="Scott J.A."/>
            <person name="Spatafora J.W."/>
            <person name="Turgeon B.G."/>
            <person name="de Wit P.J.G.M."/>
            <person name="Zhong S."/>
            <person name="Goodwin S.B."/>
            <person name="Grigoriev I.V."/>
        </authorList>
    </citation>
    <scope>NUCLEOTIDE SEQUENCE [LARGE SCALE GENOMIC DNA]</scope>
    <source>
        <strain evidence="6">NZE10 / CBS 128990</strain>
    </source>
</reference>
<proteinExistence type="inferred from homology"/>
<dbReference type="PANTHER" id="PTHR45348">
    <property type="entry name" value="HYPOTHETICAL OXIDOREDUCTASE (EUROFUNG)"/>
    <property type="match status" value="1"/>
</dbReference>
<comment type="subunit">
    <text evidence="2">Monomer.</text>
</comment>
<dbReference type="Pfam" id="PF08240">
    <property type="entry name" value="ADH_N"/>
    <property type="match status" value="1"/>
</dbReference>
<dbReference type="HOGENOM" id="CLU_026673_16_1_1"/>
<dbReference type="OMA" id="YMRPISG"/>
<accession>N1PDY9</accession>
<keyword evidence="6" id="KW-1185">Reference proteome</keyword>
<dbReference type="InterPro" id="IPR047122">
    <property type="entry name" value="Trans-enoyl_RdTase-like"/>
</dbReference>
<dbReference type="EMBL" id="KB446547">
    <property type="protein sequence ID" value="EME38405.1"/>
    <property type="molecule type" value="Genomic_DNA"/>
</dbReference>
<dbReference type="InterPro" id="IPR011032">
    <property type="entry name" value="GroES-like_sf"/>
</dbReference>
<evidence type="ECO:0000256" key="2">
    <source>
        <dbReference type="ARBA" id="ARBA00011245"/>
    </source>
</evidence>
<dbReference type="InterPro" id="IPR013154">
    <property type="entry name" value="ADH-like_N"/>
</dbReference>
<dbReference type="Proteomes" id="UP000016933">
    <property type="component" value="Unassembled WGS sequence"/>
</dbReference>
<dbReference type="PANTHER" id="PTHR45348:SF7">
    <property type="entry name" value="ZINC BINDING OXIDOREDUCTASE, PUTATIVE-RELATED"/>
    <property type="match status" value="1"/>
</dbReference>
<evidence type="ECO:0000259" key="4">
    <source>
        <dbReference type="SMART" id="SM00829"/>
    </source>
</evidence>
<dbReference type="SUPFAM" id="SSF51735">
    <property type="entry name" value="NAD(P)-binding Rossmann-fold domains"/>
    <property type="match status" value="1"/>
</dbReference>
<dbReference type="OrthoDB" id="48317at2759"/>
<dbReference type="GO" id="GO:0016651">
    <property type="term" value="F:oxidoreductase activity, acting on NAD(P)H"/>
    <property type="evidence" value="ECO:0007669"/>
    <property type="project" value="InterPro"/>
</dbReference>
<evidence type="ECO:0000256" key="1">
    <source>
        <dbReference type="ARBA" id="ARBA00008072"/>
    </source>
</evidence>
<evidence type="ECO:0000313" key="5">
    <source>
        <dbReference type="EMBL" id="EME38405.1"/>
    </source>
</evidence>
<organism evidence="5 6">
    <name type="scientific">Dothistroma septosporum (strain NZE10 / CBS 128990)</name>
    <name type="common">Red band needle blight fungus</name>
    <name type="synonym">Mycosphaerella pini</name>
    <dbReference type="NCBI Taxonomy" id="675120"/>
    <lineage>
        <taxon>Eukaryota</taxon>
        <taxon>Fungi</taxon>
        <taxon>Dikarya</taxon>
        <taxon>Ascomycota</taxon>
        <taxon>Pezizomycotina</taxon>
        <taxon>Dothideomycetes</taxon>
        <taxon>Dothideomycetidae</taxon>
        <taxon>Mycosphaerellales</taxon>
        <taxon>Mycosphaerellaceae</taxon>
        <taxon>Dothistroma</taxon>
    </lineage>
</organism>
<dbReference type="eggNOG" id="KOG1198">
    <property type="taxonomic scope" value="Eukaryota"/>
</dbReference>
<evidence type="ECO:0000256" key="3">
    <source>
        <dbReference type="ARBA" id="ARBA00023002"/>
    </source>
</evidence>
<dbReference type="InterPro" id="IPR036291">
    <property type="entry name" value="NAD(P)-bd_dom_sf"/>
</dbReference>
<reference evidence="6" key="1">
    <citation type="journal article" date="2012" name="PLoS Genet.">
        <title>The genomes of the fungal plant pathogens Cladosporium fulvum and Dothistroma septosporum reveal adaptation to different hosts and lifestyles but also signatures of common ancestry.</title>
        <authorList>
            <person name="de Wit P.J.G.M."/>
            <person name="van der Burgt A."/>
            <person name="Oekmen B."/>
            <person name="Stergiopoulos I."/>
            <person name="Abd-Elsalam K.A."/>
            <person name="Aerts A.L."/>
            <person name="Bahkali A.H."/>
            <person name="Beenen H.G."/>
            <person name="Chettri P."/>
            <person name="Cox M.P."/>
            <person name="Datema E."/>
            <person name="de Vries R.P."/>
            <person name="Dhillon B."/>
            <person name="Ganley A.R."/>
            <person name="Griffiths S.A."/>
            <person name="Guo Y."/>
            <person name="Hamelin R.C."/>
            <person name="Henrissat B."/>
            <person name="Kabir M.S."/>
            <person name="Jashni M.K."/>
            <person name="Kema G."/>
            <person name="Klaubauf S."/>
            <person name="Lapidus A."/>
            <person name="Levasseur A."/>
            <person name="Lindquist E."/>
            <person name="Mehrabi R."/>
            <person name="Ohm R.A."/>
            <person name="Owen T.J."/>
            <person name="Salamov A."/>
            <person name="Schwelm A."/>
            <person name="Schijlen E."/>
            <person name="Sun H."/>
            <person name="van den Burg H.A."/>
            <person name="van Ham R.C.H.J."/>
            <person name="Zhang S."/>
            <person name="Goodwin S.B."/>
            <person name="Grigoriev I.V."/>
            <person name="Collemare J."/>
            <person name="Bradshaw R.E."/>
        </authorList>
    </citation>
    <scope>NUCLEOTIDE SEQUENCE [LARGE SCALE GENOMIC DNA]</scope>
    <source>
        <strain evidence="6">NZE10 / CBS 128990</strain>
    </source>
</reference>
<dbReference type="AlphaFoldDB" id="N1PDY9"/>
<dbReference type="SMART" id="SM00829">
    <property type="entry name" value="PKS_ER"/>
    <property type="match status" value="1"/>
</dbReference>
<sequence>MKALILDAQNRTAKVQTVNIPQPAASEVLVKVRAIALNPVDELHVAHPLGQSGRIVGSDFSGTVVSLGVEVSAAQITRGAEVAGFLQGACSINDRPGASAEYLVVPWDLVWKIGDMTFEQAAGVSLCALTAAQMLSRLGVRMPFEELTGSKSVRSIFINGASTSIGLFAAQLARLSLPGVSLIGTASERNSTMLLDSTYAYERVVCYREPALWRAATPREDGVSIALDCISEGETRDQRQIAVVRSRQGGAWSTPAEGLGTEPVYGAVWEGLGEDVEYMGMTLPANSVCRAFTVAFYRWLSEGEKLRPIQARVMAHGLERVVEDGFVLLGTGAMTDRQVARNEEHMRPASAEKLVYVLC</sequence>
<dbReference type="STRING" id="675120.N1PDY9"/>
<dbReference type="SUPFAM" id="SSF50129">
    <property type="entry name" value="GroES-like"/>
    <property type="match status" value="1"/>
</dbReference>
<dbReference type="Gene3D" id="3.40.50.720">
    <property type="entry name" value="NAD(P)-binding Rossmann-like Domain"/>
    <property type="match status" value="1"/>
</dbReference>
<dbReference type="Gene3D" id="3.90.180.10">
    <property type="entry name" value="Medium-chain alcohol dehydrogenases, catalytic domain"/>
    <property type="match status" value="1"/>
</dbReference>
<gene>
    <name evidence="5" type="ORF">DOTSEDRAFT_92454</name>
</gene>
<name>N1PDY9_DOTSN</name>
<protein>
    <recommendedName>
        <fullName evidence="4">Enoyl reductase (ER) domain-containing protein</fullName>
    </recommendedName>
</protein>
<evidence type="ECO:0000313" key="6">
    <source>
        <dbReference type="Proteomes" id="UP000016933"/>
    </source>
</evidence>
<keyword evidence="3" id="KW-0560">Oxidoreductase</keyword>
<dbReference type="CDD" id="cd08249">
    <property type="entry name" value="enoyl_reductase_like"/>
    <property type="match status" value="1"/>
</dbReference>
<comment type="similarity">
    <text evidence="1">Belongs to the zinc-containing alcohol dehydrogenase family.</text>
</comment>